<dbReference type="InterPro" id="IPR052189">
    <property type="entry name" value="L-asp_N-monooxygenase_NS-form"/>
</dbReference>
<protein>
    <submittedName>
        <fullName evidence="2">FAD-dependent oxidoreductase</fullName>
    </submittedName>
</protein>
<reference evidence="3" key="1">
    <citation type="submission" date="2018-09" db="EMBL/GenBank/DDBJ databases">
        <title>Paracoccus onubensis nov. sp. a moderate halophilic bacterium isolated from Gruta de las Maravillas (Aracena, Spain).</title>
        <authorList>
            <person name="Jurado V."/>
            <person name="Gutierrez-Patricio S."/>
            <person name="Gonzalez-Pimentel J.L."/>
            <person name="Miller A.Z."/>
            <person name="Laiz L."/>
            <person name="Saiz-Jimenez C."/>
        </authorList>
    </citation>
    <scope>NUCLEOTIDE SEQUENCE [LARGE SCALE GENOMIC DNA]</scope>
    <source>
        <strain evidence="3">DSM 26381</strain>
    </source>
</reference>
<sequence>MSAPLVAIIGGGFTGALVAWHLARRTGPTPVDIVVIEPRRKLGAGLAYSTADPSHRINVPASRMTMRTDIKDDFHRWIEARGITLSEGSITPDGAFYPQRGLVADYVGEALAADLRDGRIRHLRTRATGLARPDRFRITLEDGARLQADHVVIATSHPPPGLPEGFAALGGDPRLVADPSDAEAITDAARNAQRVLVLGTGLTSADVIASLDRQGFRGDILALSRRGLRSRGHATGYPDSPADFASDPARTALELLRRVRGAVARDAQAGLPWQATLDRVRLDGPAIWAALPPPQRARLVRRLRVWWDVHRFRIAPQVEDVLDRLIADDRLRIRAGRIRHAIADPAGLIVTWSPRRQPSRSEVFDRVILTTGPAHHQVLARSPLLSSARQAGLLDADQLGLGLLVADGCRAVGASGDPVPGLWVAGPLARGHVGELMGIPEVTAHAEQVAERLAADLRALTRAGSDESADGDTLRRVH</sequence>
<dbReference type="OrthoDB" id="101972at2"/>
<comment type="caution">
    <text evidence="2">The sequence shown here is derived from an EMBL/GenBank/DDBJ whole genome shotgun (WGS) entry which is preliminary data.</text>
</comment>
<proteinExistence type="predicted"/>
<dbReference type="Proteomes" id="UP000283587">
    <property type="component" value="Unassembled WGS sequence"/>
</dbReference>
<dbReference type="InterPro" id="IPR038732">
    <property type="entry name" value="HpyO/CreE_NAD-binding"/>
</dbReference>
<keyword evidence="3" id="KW-1185">Reference proteome</keyword>
<dbReference type="EMBL" id="QZEW01000156">
    <property type="protein sequence ID" value="RJL01519.1"/>
    <property type="molecule type" value="Genomic_DNA"/>
</dbReference>
<gene>
    <name evidence="2" type="ORF">D3P05_22205</name>
</gene>
<dbReference type="PANTHER" id="PTHR40254">
    <property type="entry name" value="BLR0577 PROTEIN"/>
    <property type="match status" value="1"/>
</dbReference>
<feature type="domain" description="FAD-dependent urate hydroxylase HpyO/Asp monooxygenase CreE-like FAD/NAD(P)-binding" evidence="1">
    <location>
        <begin position="7"/>
        <end position="157"/>
    </location>
</feature>
<evidence type="ECO:0000313" key="2">
    <source>
        <dbReference type="EMBL" id="RJL01519.1"/>
    </source>
</evidence>
<accession>A0A418ZT81</accession>
<dbReference type="InterPro" id="IPR036188">
    <property type="entry name" value="FAD/NAD-bd_sf"/>
</dbReference>
<dbReference type="AlphaFoldDB" id="A0A418ZT81"/>
<evidence type="ECO:0000313" key="3">
    <source>
        <dbReference type="Proteomes" id="UP000283587"/>
    </source>
</evidence>
<dbReference type="PANTHER" id="PTHR40254:SF1">
    <property type="entry name" value="BLR0577 PROTEIN"/>
    <property type="match status" value="1"/>
</dbReference>
<dbReference type="SUPFAM" id="SSF51905">
    <property type="entry name" value="FAD/NAD(P)-binding domain"/>
    <property type="match status" value="2"/>
</dbReference>
<name>A0A418ZT81_9RHOB</name>
<dbReference type="RefSeq" id="WP_119900941.1">
    <property type="nucleotide sequence ID" value="NZ_QNRC01000025.1"/>
</dbReference>
<evidence type="ECO:0000259" key="1">
    <source>
        <dbReference type="Pfam" id="PF13454"/>
    </source>
</evidence>
<dbReference type="Pfam" id="PF13454">
    <property type="entry name" value="NAD_binding_9"/>
    <property type="match status" value="1"/>
</dbReference>
<organism evidence="2 3">
    <name type="scientific">Paracoccus siganidrum</name>
    <dbReference type="NCBI Taxonomy" id="1276757"/>
    <lineage>
        <taxon>Bacteria</taxon>
        <taxon>Pseudomonadati</taxon>
        <taxon>Pseudomonadota</taxon>
        <taxon>Alphaproteobacteria</taxon>
        <taxon>Rhodobacterales</taxon>
        <taxon>Paracoccaceae</taxon>
        <taxon>Paracoccus</taxon>
    </lineage>
</organism>
<dbReference type="Gene3D" id="3.50.50.60">
    <property type="entry name" value="FAD/NAD(P)-binding domain"/>
    <property type="match status" value="2"/>
</dbReference>